<dbReference type="EMBL" id="JAATNW010000007">
    <property type="protein sequence ID" value="NMH61013.1"/>
    <property type="molecule type" value="Genomic_DNA"/>
</dbReference>
<reference evidence="1 2" key="1">
    <citation type="submission" date="2020-03" db="EMBL/GenBank/DDBJ databases">
        <title>Alteromonas ponticola sp. nov., isolated from seawater.</title>
        <authorList>
            <person name="Yoon J.-H."/>
            <person name="Kim Y.-O."/>
        </authorList>
    </citation>
    <scope>NUCLEOTIDE SEQUENCE [LARGE SCALE GENOMIC DNA]</scope>
    <source>
        <strain evidence="1 2">MYP5</strain>
    </source>
</reference>
<sequence length="448" mass="51876">MERFIQVFEFGYICSGENTGFKDNVSVVPESAYRFLRLLSLDDSQHSQILRLKSLGGCEVLQFQNYVGVLITPDGFQIEILPKVAKLTEHENGLVESRLALLNMLRSLGEFRHIQSNLANVMEQKMPLLEVFVAQFLSSVNTVVKRGIKRDYINKFDNLFYLKGKLQVADQLKRNLIQRQKFCVEYDEFKPDIPANRLIKGALQKVLSFTRSQQNQRLARELEFAFNDVGKLTSYDYSEALHTGVNRGMEYYKPAVAWAEMVLRGVSPLSMQGRANAFSLLFPLESIFESYVERVLQIILPAFMNVKGQLQTTYLVHFNTQRMFKLKPDIAVYQNEKLVFVMDTKWKLIDASKNNGSDKFMLAQADLYQMFAYGHKYLKGSGDLILIYPMNSKFKEPLPYSFKYSDDLRLWIVPFDVHHQTQDESRIKWPQPLKSKLLLPQVELHSLI</sequence>
<protein>
    <submittedName>
        <fullName evidence="1">McrC family protein</fullName>
    </submittedName>
</protein>
<dbReference type="PANTHER" id="PTHR38733:SF1">
    <property type="entry name" value="TYPE IV METHYL-DIRECTED RESTRICTION ENZYME ECOKMCRBC"/>
    <property type="match status" value="1"/>
</dbReference>
<dbReference type="InterPro" id="IPR019292">
    <property type="entry name" value="McrC"/>
</dbReference>
<name>A0ABX1R5G9_9ALTE</name>
<dbReference type="Pfam" id="PF10117">
    <property type="entry name" value="McrBC"/>
    <property type="match status" value="1"/>
</dbReference>
<dbReference type="PANTHER" id="PTHR38733">
    <property type="entry name" value="PROTEIN MCRC"/>
    <property type="match status" value="1"/>
</dbReference>
<proteinExistence type="predicted"/>
<organism evidence="1 2">
    <name type="scientific">Alteromonas ponticola</name>
    <dbReference type="NCBI Taxonomy" id="2720613"/>
    <lineage>
        <taxon>Bacteria</taxon>
        <taxon>Pseudomonadati</taxon>
        <taxon>Pseudomonadota</taxon>
        <taxon>Gammaproteobacteria</taxon>
        <taxon>Alteromonadales</taxon>
        <taxon>Alteromonadaceae</taxon>
        <taxon>Alteromonas/Salinimonas group</taxon>
        <taxon>Alteromonas</taxon>
    </lineage>
</organism>
<dbReference type="RefSeq" id="WP_169211576.1">
    <property type="nucleotide sequence ID" value="NZ_JAATNW010000007.1"/>
</dbReference>
<dbReference type="Proteomes" id="UP000709336">
    <property type="component" value="Unassembled WGS sequence"/>
</dbReference>
<evidence type="ECO:0000313" key="1">
    <source>
        <dbReference type="EMBL" id="NMH61013.1"/>
    </source>
</evidence>
<comment type="caution">
    <text evidence="1">The sequence shown here is derived from an EMBL/GenBank/DDBJ whole genome shotgun (WGS) entry which is preliminary data.</text>
</comment>
<keyword evidence="2" id="KW-1185">Reference proteome</keyword>
<accession>A0ABX1R5G9</accession>
<evidence type="ECO:0000313" key="2">
    <source>
        <dbReference type="Proteomes" id="UP000709336"/>
    </source>
</evidence>
<gene>
    <name evidence="1" type="ORF">HCJ96_13340</name>
</gene>